<name>A0A9P5NGP8_GYMJU</name>
<evidence type="ECO:0000313" key="3">
    <source>
        <dbReference type="Proteomes" id="UP000724874"/>
    </source>
</evidence>
<dbReference type="EMBL" id="JADNYJ010000094">
    <property type="protein sequence ID" value="KAF8886667.1"/>
    <property type="molecule type" value="Genomic_DNA"/>
</dbReference>
<accession>A0A9P5NGP8</accession>
<comment type="caution">
    <text evidence="2">The sequence shown here is derived from an EMBL/GenBank/DDBJ whole genome shotgun (WGS) entry which is preliminary data.</text>
</comment>
<evidence type="ECO:0000256" key="1">
    <source>
        <dbReference type="SAM" id="MobiDB-lite"/>
    </source>
</evidence>
<dbReference type="Proteomes" id="UP000724874">
    <property type="component" value="Unassembled WGS sequence"/>
</dbReference>
<proteinExistence type="predicted"/>
<dbReference type="OrthoDB" id="3261852at2759"/>
<dbReference type="AlphaFoldDB" id="A0A9P5NGP8"/>
<reference evidence="2" key="1">
    <citation type="submission" date="2020-11" db="EMBL/GenBank/DDBJ databases">
        <authorList>
            <consortium name="DOE Joint Genome Institute"/>
            <person name="Ahrendt S."/>
            <person name="Riley R."/>
            <person name="Andreopoulos W."/>
            <person name="LaButti K."/>
            <person name="Pangilinan J."/>
            <person name="Ruiz-duenas F.J."/>
            <person name="Barrasa J.M."/>
            <person name="Sanchez-Garcia M."/>
            <person name="Camarero S."/>
            <person name="Miyauchi S."/>
            <person name="Serrano A."/>
            <person name="Linde D."/>
            <person name="Babiker R."/>
            <person name="Drula E."/>
            <person name="Ayuso-Fernandez I."/>
            <person name="Pacheco R."/>
            <person name="Padilla G."/>
            <person name="Ferreira P."/>
            <person name="Barriuso J."/>
            <person name="Kellner H."/>
            <person name="Castanera R."/>
            <person name="Alfaro M."/>
            <person name="Ramirez L."/>
            <person name="Pisabarro A.G."/>
            <person name="Kuo A."/>
            <person name="Tritt A."/>
            <person name="Lipzen A."/>
            <person name="He G."/>
            <person name="Yan M."/>
            <person name="Ng V."/>
            <person name="Cullen D."/>
            <person name="Martin F."/>
            <person name="Rosso M.-N."/>
            <person name="Henrissat B."/>
            <person name="Hibbett D."/>
            <person name="Martinez A.T."/>
            <person name="Grigoriev I.V."/>
        </authorList>
    </citation>
    <scope>NUCLEOTIDE SEQUENCE</scope>
    <source>
        <strain evidence="2">AH 44721</strain>
    </source>
</reference>
<gene>
    <name evidence="2" type="ORF">CPB84DRAFT_1787304</name>
</gene>
<evidence type="ECO:0000313" key="2">
    <source>
        <dbReference type="EMBL" id="KAF8886667.1"/>
    </source>
</evidence>
<sequence>MLPPPPPPDNSLQVVYIPSLIAALAKLDIKVPVEDLLRAIHDEDEARRSELNDRGIQQRRAALSKSGKEPQ</sequence>
<organism evidence="2 3">
    <name type="scientific">Gymnopilus junonius</name>
    <name type="common">Spectacular rustgill mushroom</name>
    <name type="synonym">Gymnopilus spectabilis subsp. junonius</name>
    <dbReference type="NCBI Taxonomy" id="109634"/>
    <lineage>
        <taxon>Eukaryota</taxon>
        <taxon>Fungi</taxon>
        <taxon>Dikarya</taxon>
        <taxon>Basidiomycota</taxon>
        <taxon>Agaricomycotina</taxon>
        <taxon>Agaricomycetes</taxon>
        <taxon>Agaricomycetidae</taxon>
        <taxon>Agaricales</taxon>
        <taxon>Agaricineae</taxon>
        <taxon>Hymenogastraceae</taxon>
        <taxon>Gymnopilus</taxon>
    </lineage>
</organism>
<feature type="region of interest" description="Disordered" evidence="1">
    <location>
        <begin position="47"/>
        <end position="71"/>
    </location>
</feature>
<protein>
    <submittedName>
        <fullName evidence="2">Uncharacterized protein</fullName>
    </submittedName>
</protein>
<keyword evidence="3" id="KW-1185">Reference proteome</keyword>